<dbReference type="RefSeq" id="XP_013397216.1">
    <property type="nucleotide sequence ID" value="XM_013541762.1"/>
</dbReference>
<evidence type="ECO:0000256" key="2">
    <source>
        <dbReference type="ARBA" id="ARBA00006364"/>
    </source>
</evidence>
<name>A0A1S3IH68_LINAN</name>
<comment type="similarity">
    <text evidence="2 7">Belongs to the NKAIN family.</text>
</comment>
<dbReference type="InParanoid" id="A0A1S3IH68"/>
<keyword evidence="4 7" id="KW-0812">Transmembrane</keyword>
<evidence type="ECO:0000313" key="8">
    <source>
        <dbReference type="Proteomes" id="UP000085678"/>
    </source>
</evidence>
<comment type="caution">
    <text evidence="7">Lacks conserved residue(s) required for the propagation of feature annotation.</text>
</comment>
<dbReference type="PANTHER" id="PTHR13084">
    <property type="entry name" value="T-CELL LYMPHOMA BREAKPOINT-ASSOCIATED TARGET 1-RELATED"/>
    <property type="match status" value="1"/>
</dbReference>
<evidence type="ECO:0000256" key="6">
    <source>
        <dbReference type="ARBA" id="ARBA00023136"/>
    </source>
</evidence>
<keyword evidence="6 7" id="KW-0472">Membrane</keyword>
<gene>
    <name evidence="9" type="primary">LOC106164014</name>
</gene>
<keyword evidence="8" id="KW-1185">Reference proteome</keyword>
<evidence type="ECO:0000256" key="4">
    <source>
        <dbReference type="ARBA" id="ARBA00022692"/>
    </source>
</evidence>
<dbReference type="Proteomes" id="UP000085678">
    <property type="component" value="Unplaced"/>
</dbReference>
<proteinExistence type="inferred from homology"/>
<dbReference type="OrthoDB" id="10050321at2759"/>
<reference evidence="9" key="1">
    <citation type="submission" date="2025-08" db="UniProtKB">
        <authorList>
            <consortium name="RefSeq"/>
        </authorList>
    </citation>
    <scope>IDENTIFICATION</scope>
    <source>
        <tissue evidence="9">Gonads</tissue>
    </source>
</reference>
<dbReference type="Pfam" id="PF05640">
    <property type="entry name" value="NKAIN"/>
    <property type="match status" value="1"/>
</dbReference>
<dbReference type="GeneID" id="106164014"/>
<evidence type="ECO:0000256" key="5">
    <source>
        <dbReference type="ARBA" id="ARBA00022989"/>
    </source>
</evidence>
<evidence type="ECO:0000313" key="9">
    <source>
        <dbReference type="RefSeq" id="XP_013397216.1"/>
    </source>
</evidence>
<dbReference type="AlphaFoldDB" id="A0A1S3IH68"/>
<dbReference type="InterPro" id="IPR008516">
    <property type="entry name" value="Na/K-Atpase_Interacting"/>
</dbReference>
<feature type="transmembrane region" description="Helical" evidence="7">
    <location>
        <begin position="98"/>
        <end position="119"/>
    </location>
</feature>
<evidence type="ECO:0000256" key="7">
    <source>
        <dbReference type="RuleBase" id="RU368041"/>
    </source>
</evidence>
<dbReference type="GO" id="GO:0005886">
    <property type="term" value="C:plasma membrane"/>
    <property type="evidence" value="ECO:0007669"/>
    <property type="project" value="UniProtKB-SubCell"/>
</dbReference>
<dbReference type="KEGG" id="lak:106164014"/>
<sequence length="199" mass="22282">MWAYFSPTRSEYAAWSLVWLAWNIFIICFYLDVGILSPEMTILDFGVGKKSWWQSGGIGCRRLVNQSDSGIKGLASSTTAPQYTDCLLKYHYVEVLHAGVQCIMALIGFIAACYVIYVFSEEDDSCKYQISIHTRVSSSSPQQKSTSNRGAQNVRAYAYTPAGTDNLRVPGDPSRRSWTIPTYVSYNDQLDYSSAQSTL</sequence>
<keyword evidence="5 7" id="KW-1133">Transmembrane helix</keyword>
<evidence type="ECO:0000256" key="1">
    <source>
        <dbReference type="ARBA" id="ARBA00004651"/>
    </source>
</evidence>
<feature type="transmembrane region" description="Helical" evidence="7">
    <location>
        <begin position="12"/>
        <end position="31"/>
    </location>
</feature>
<keyword evidence="3 7" id="KW-1003">Cell membrane</keyword>
<dbReference type="GO" id="GO:0002028">
    <property type="term" value="P:regulation of sodium ion transport"/>
    <property type="evidence" value="ECO:0007669"/>
    <property type="project" value="UniProtKB-UniRule"/>
</dbReference>
<comment type="subcellular location">
    <subcellularLocation>
        <location evidence="1 7">Cell membrane</location>
        <topology evidence="1 7">Multi-pass membrane protein</topology>
    </subcellularLocation>
</comment>
<accession>A0A1S3IH68</accession>
<evidence type="ECO:0000256" key="3">
    <source>
        <dbReference type="ARBA" id="ARBA00022475"/>
    </source>
</evidence>
<organism evidence="8 9">
    <name type="scientific">Lingula anatina</name>
    <name type="common">Brachiopod</name>
    <name type="synonym">Lingula unguis</name>
    <dbReference type="NCBI Taxonomy" id="7574"/>
    <lineage>
        <taxon>Eukaryota</taxon>
        <taxon>Metazoa</taxon>
        <taxon>Spiralia</taxon>
        <taxon>Lophotrochozoa</taxon>
        <taxon>Brachiopoda</taxon>
        <taxon>Linguliformea</taxon>
        <taxon>Lingulata</taxon>
        <taxon>Lingulida</taxon>
        <taxon>Linguloidea</taxon>
        <taxon>Lingulidae</taxon>
        <taxon>Lingula</taxon>
    </lineage>
</organism>
<protein>
    <recommendedName>
        <fullName evidence="7">Sodium/potassium-transporting ATPase subunit beta-1-interacting protein</fullName>
        <shortName evidence="7">Na(+)/K(+)-transporting ATPase subunit beta-1-interacting protein</shortName>
    </recommendedName>
</protein>
<dbReference type="PANTHER" id="PTHR13084:SF6">
    <property type="entry name" value="SODIUM_POTASSIUM-TRANSPORTING ATPASE SUBUNIT BETA-1-INTERACTING PROTEIN"/>
    <property type="match status" value="1"/>
</dbReference>